<dbReference type="Gene3D" id="1.25.40.10">
    <property type="entry name" value="Tetratricopeptide repeat domain"/>
    <property type="match status" value="1"/>
</dbReference>
<keyword evidence="1" id="KW-0802">TPR repeat</keyword>
<evidence type="ECO:0000313" key="2">
    <source>
        <dbReference type="EMBL" id="GAA4652352.1"/>
    </source>
</evidence>
<dbReference type="PROSITE" id="PS50005">
    <property type="entry name" value="TPR"/>
    <property type="match status" value="1"/>
</dbReference>
<protein>
    <recommendedName>
        <fullName evidence="4">CesD/SycD/LcrH family type III secretion system chaperone</fullName>
    </recommendedName>
</protein>
<evidence type="ECO:0000256" key="1">
    <source>
        <dbReference type="PROSITE-ProRule" id="PRU00339"/>
    </source>
</evidence>
<dbReference type="InterPro" id="IPR005415">
    <property type="entry name" value="T3SS_Ca_resp_chp_LcrH/SycD"/>
</dbReference>
<dbReference type="PRINTS" id="PR01595">
    <property type="entry name" value="SYCDCHAPRONE"/>
</dbReference>
<dbReference type="SMART" id="SM00028">
    <property type="entry name" value="TPR"/>
    <property type="match status" value="2"/>
</dbReference>
<organism evidence="2 3">
    <name type="scientific">Kistimonas scapharcae</name>
    <dbReference type="NCBI Taxonomy" id="1036133"/>
    <lineage>
        <taxon>Bacteria</taxon>
        <taxon>Pseudomonadati</taxon>
        <taxon>Pseudomonadota</taxon>
        <taxon>Gammaproteobacteria</taxon>
        <taxon>Oceanospirillales</taxon>
        <taxon>Endozoicomonadaceae</taxon>
        <taxon>Kistimonas</taxon>
    </lineage>
</organism>
<keyword evidence="3" id="KW-1185">Reference proteome</keyword>
<dbReference type="EMBL" id="BAABFL010000474">
    <property type="protein sequence ID" value="GAA4652352.1"/>
    <property type="molecule type" value="Genomic_DNA"/>
</dbReference>
<evidence type="ECO:0008006" key="4">
    <source>
        <dbReference type="Google" id="ProtNLM"/>
    </source>
</evidence>
<dbReference type="InterPro" id="IPR011990">
    <property type="entry name" value="TPR-like_helical_dom_sf"/>
</dbReference>
<evidence type="ECO:0000313" key="3">
    <source>
        <dbReference type="Proteomes" id="UP001500604"/>
    </source>
</evidence>
<comment type="caution">
    <text evidence="2">The sequence shown here is derived from an EMBL/GenBank/DDBJ whole genome shotgun (WGS) entry which is preliminary data.</text>
</comment>
<accession>A0ABP8VBK7</accession>
<gene>
    <name evidence="2" type="ORF">GCM10023116_46360</name>
</gene>
<dbReference type="InterPro" id="IPR019734">
    <property type="entry name" value="TPR_rpt"/>
</dbReference>
<sequence length="160" mass="17117">MTGIRGLLASLGVDAPLLGRLKDGETIASHKKFDPQLLDAIHALAYARYEAGHMAEAESLFLFLGMHDHTEPRYLQGLGCCRFALGDSVSAVALLEQAIALDAQNPHALLALGSVYEASGEMVQAQHMFERAIEACGDQSQLRAELGLAKQALQAMQEAG</sequence>
<dbReference type="SUPFAM" id="SSF48452">
    <property type="entry name" value="TPR-like"/>
    <property type="match status" value="1"/>
</dbReference>
<name>A0ABP8VBK7_9GAMM</name>
<dbReference type="Pfam" id="PF14559">
    <property type="entry name" value="TPR_19"/>
    <property type="match status" value="1"/>
</dbReference>
<reference evidence="3" key="1">
    <citation type="journal article" date="2019" name="Int. J. Syst. Evol. Microbiol.">
        <title>The Global Catalogue of Microorganisms (GCM) 10K type strain sequencing project: providing services to taxonomists for standard genome sequencing and annotation.</title>
        <authorList>
            <consortium name="The Broad Institute Genomics Platform"/>
            <consortium name="The Broad Institute Genome Sequencing Center for Infectious Disease"/>
            <person name="Wu L."/>
            <person name="Ma J."/>
        </authorList>
    </citation>
    <scope>NUCLEOTIDE SEQUENCE [LARGE SCALE GENOMIC DNA]</scope>
    <source>
        <strain evidence="3">JCM 17805</strain>
    </source>
</reference>
<feature type="repeat" description="TPR" evidence="1">
    <location>
        <begin position="106"/>
        <end position="139"/>
    </location>
</feature>
<dbReference type="Proteomes" id="UP001500604">
    <property type="component" value="Unassembled WGS sequence"/>
</dbReference>
<dbReference type="RefSeq" id="WP_345198897.1">
    <property type="nucleotide sequence ID" value="NZ_BAABFL010000474.1"/>
</dbReference>
<proteinExistence type="predicted"/>